<gene>
    <name evidence="2" type="ORF">COW88_00885</name>
</gene>
<evidence type="ECO:0000256" key="1">
    <source>
        <dbReference type="SAM" id="Phobius"/>
    </source>
</evidence>
<dbReference type="EMBL" id="PCTL01000007">
    <property type="protein sequence ID" value="PIP73773.1"/>
    <property type="molecule type" value="Genomic_DNA"/>
</dbReference>
<feature type="transmembrane region" description="Helical" evidence="1">
    <location>
        <begin position="257"/>
        <end position="276"/>
    </location>
</feature>
<organism evidence="2 3">
    <name type="scientific">Candidatus Lloydbacteria bacterium CG22_combo_CG10-13_8_21_14_all_47_15</name>
    <dbReference type="NCBI Taxonomy" id="1974635"/>
    <lineage>
        <taxon>Bacteria</taxon>
        <taxon>Candidatus Lloydiibacteriota</taxon>
    </lineage>
</organism>
<comment type="caution">
    <text evidence="2">The sequence shown here is derived from an EMBL/GenBank/DDBJ whole genome shotgun (WGS) entry which is preliminary data.</text>
</comment>
<reference evidence="2 3" key="1">
    <citation type="submission" date="2017-09" db="EMBL/GenBank/DDBJ databases">
        <title>Depth-based differentiation of microbial function through sediment-hosted aquifers and enrichment of novel symbionts in the deep terrestrial subsurface.</title>
        <authorList>
            <person name="Probst A.J."/>
            <person name="Ladd B."/>
            <person name="Jarett J.K."/>
            <person name="Geller-Mcgrath D.E."/>
            <person name="Sieber C.M."/>
            <person name="Emerson J.B."/>
            <person name="Anantharaman K."/>
            <person name="Thomas B.C."/>
            <person name="Malmstrom R."/>
            <person name="Stieglmeier M."/>
            <person name="Klingl A."/>
            <person name="Woyke T."/>
            <person name="Ryan C.M."/>
            <person name="Banfield J.F."/>
        </authorList>
    </citation>
    <scope>NUCLEOTIDE SEQUENCE [LARGE SCALE GENOMIC DNA]</scope>
    <source>
        <strain evidence="2">CG22_combo_CG10-13_8_21_14_all_47_15</strain>
    </source>
</reference>
<proteinExistence type="predicted"/>
<dbReference type="Proteomes" id="UP000230638">
    <property type="component" value="Unassembled WGS sequence"/>
</dbReference>
<keyword evidence="1" id="KW-0812">Transmembrane</keyword>
<feature type="transmembrane region" description="Helical" evidence="1">
    <location>
        <begin position="135"/>
        <end position="153"/>
    </location>
</feature>
<name>A0A2H0CV20_9BACT</name>
<keyword evidence="1" id="KW-1133">Transmembrane helix</keyword>
<evidence type="ECO:0000313" key="3">
    <source>
        <dbReference type="Proteomes" id="UP000230638"/>
    </source>
</evidence>
<accession>A0A2H0CV20</accession>
<feature type="transmembrane region" description="Helical" evidence="1">
    <location>
        <begin position="341"/>
        <end position="361"/>
    </location>
</feature>
<sequence length="612" mass="70299">MNTQFFKEHRLAIVVAFIVGLIYIAPNIFFIVSLGDRYEDIPMLQTANDDYYISRIQEILDGHPAIGSQAFYEYKDAPPFAPAVGEMFYAIPSMVFGISPAHIVVASHFVFPLILFLLVYFLLLRLCGVSTEWNGKLNALAGALLVTLGYDLIDYRTVWSFVSGEAEPGGFLVWARIVNPIIGALFLFSFLLCVWRLVERTKQRVPAVGTLICGAMFFALMIGSYFFSWGMALSVSAMLLMLYLLRKEYTVAQKIGLMLFSGVLFAAPYWYVVWTARQSQWYDESLLRNGLFYTHYPLLNKLVLAALLVYVVLVGWQYIWWRRSRFAGEEHINENNSRASFFEEWHIFSFAFLLGALWVYSQQILTGQTVWPYHFVQYSIPLVIVSLMTLLYRVVRPRMFLVWVIGVWIAITASVAYGAYVQAFAFVNSYDTHAGFQEYAPLFDWLNAQEKDCAVLVSAEHDAKFLLDGYIPAFTHCNSYNSTWIFSLMPQERVSHNYFTRIFFNGATAGNIDEYLLEHIREARAYLFSNWKGLYHVPDFPDFSDTIVEYRVARVPEDYRQFLENGIRNELQKYRLDYIVSVGPLDEQIANTLGGPAVVFESNGMFVYTLGD</sequence>
<feature type="transmembrane region" description="Helical" evidence="1">
    <location>
        <begin position="12"/>
        <end position="34"/>
    </location>
</feature>
<feature type="transmembrane region" description="Helical" evidence="1">
    <location>
        <begin position="373"/>
        <end position="392"/>
    </location>
</feature>
<feature type="transmembrane region" description="Helical" evidence="1">
    <location>
        <begin position="228"/>
        <end position="245"/>
    </location>
</feature>
<dbReference type="AlphaFoldDB" id="A0A2H0CV20"/>
<keyword evidence="1" id="KW-0472">Membrane</keyword>
<evidence type="ECO:0008006" key="4">
    <source>
        <dbReference type="Google" id="ProtNLM"/>
    </source>
</evidence>
<feature type="transmembrane region" description="Helical" evidence="1">
    <location>
        <begin position="205"/>
        <end position="222"/>
    </location>
</feature>
<feature type="transmembrane region" description="Helical" evidence="1">
    <location>
        <begin position="173"/>
        <end position="198"/>
    </location>
</feature>
<feature type="transmembrane region" description="Helical" evidence="1">
    <location>
        <begin position="296"/>
        <end position="320"/>
    </location>
</feature>
<evidence type="ECO:0000313" key="2">
    <source>
        <dbReference type="EMBL" id="PIP73773.1"/>
    </source>
</evidence>
<protein>
    <recommendedName>
        <fullName evidence="4">Glycosyltransferase RgtA/B/C/D-like domain-containing protein</fullName>
    </recommendedName>
</protein>
<feature type="transmembrane region" description="Helical" evidence="1">
    <location>
        <begin position="101"/>
        <end position="123"/>
    </location>
</feature>
<feature type="transmembrane region" description="Helical" evidence="1">
    <location>
        <begin position="399"/>
        <end position="420"/>
    </location>
</feature>